<dbReference type="AlphaFoldDB" id="A0A930UTM1"/>
<feature type="compositionally biased region" description="Polar residues" evidence="1">
    <location>
        <begin position="1"/>
        <end position="13"/>
    </location>
</feature>
<gene>
    <name evidence="2" type="ORF">INT80_14505</name>
</gene>
<evidence type="ECO:0000256" key="1">
    <source>
        <dbReference type="SAM" id="MobiDB-lite"/>
    </source>
</evidence>
<reference evidence="2" key="1">
    <citation type="submission" date="2020-11" db="EMBL/GenBank/DDBJ databases">
        <title>Gallibacterium anatis 1637, full genome, WGS.</title>
        <authorList>
            <person name="Laishevtcev A.I."/>
            <person name="Yakimova E.A."/>
            <person name="Petkovich D."/>
            <person name="Stepanova T.V."/>
            <person name="Kalendr R.S."/>
            <person name="Rubalsky E.O."/>
            <person name="Zulkarneev E.R."/>
            <person name="Aleshkin A.V."/>
        </authorList>
    </citation>
    <scope>NUCLEOTIDE SEQUENCE</scope>
    <source>
        <strain evidence="2">1637</strain>
    </source>
</reference>
<comment type="caution">
    <text evidence="2">The sequence shown here is derived from an EMBL/GenBank/DDBJ whole genome shotgun (WGS) entry which is preliminary data.</text>
</comment>
<dbReference type="EMBL" id="JADION010000054">
    <property type="protein sequence ID" value="MBF4103105.1"/>
    <property type="molecule type" value="Genomic_DNA"/>
</dbReference>
<sequence length="63" mass="6957">MVTDPAGNSSATSDEAKFTVDTTAPGDSNDDGKVDGGDKMVVNSMWLSQKDKCRWQYHQCWRS</sequence>
<name>A0A930UTM1_9PAST</name>
<proteinExistence type="predicted"/>
<organism evidence="2">
    <name type="scientific">Gallibacterium anatis</name>
    <dbReference type="NCBI Taxonomy" id="750"/>
    <lineage>
        <taxon>Bacteria</taxon>
        <taxon>Pseudomonadati</taxon>
        <taxon>Pseudomonadota</taxon>
        <taxon>Gammaproteobacteria</taxon>
        <taxon>Pasteurellales</taxon>
        <taxon>Pasteurellaceae</taxon>
        <taxon>Gallibacterium</taxon>
    </lineage>
</organism>
<feature type="region of interest" description="Disordered" evidence="1">
    <location>
        <begin position="1"/>
        <end position="37"/>
    </location>
</feature>
<evidence type="ECO:0000313" key="2">
    <source>
        <dbReference type="EMBL" id="MBF4103105.1"/>
    </source>
</evidence>
<protein>
    <submittedName>
        <fullName evidence="2">Uncharacterized protein</fullName>
    </submittedName>
</protein>
<accession>A0A930UTM1</accession>